<keyword evidence="4" id="KW-1185">Reference proteome</keyword>
<dbReference type="OrthoDB" id="1655016at2"/>
<dbReference type="InterPro" id="IPR039564">
    <property type="entry name" value="Peptidase_C39-like"/>
</dbReference>
<dbReference type="EMBL" id="JNVU01000005">
    <property type="protein sequence ID" value="KEI45857.1"/>
    <property type="molecule type" value="Genomic_DNA"/>
</dbReference>
<comment type="caution">
    <text evidence="3">The sequence shown here is derived from an EMBL/GenBank/DDBJ whole genome shotgun (WGS) entry which is preliminary data.</text>
</comment>
<dbReference type="InterPro" id="IPR038765">
    <property type="entry name" value="Papain-like_cys_pep_sf"/>
</dbReference>
<gene>
    <name evidence="3" type="ORF">GU90_01255</name>
</gene>
<dbReference type="SUPFAM" id="SSF54001">
    <property type="entry name" value="Cysteine proteinases"/>
    <property type="match status" value="1"/>
</dbReference>
<name>A0A073B3K2_9PSEU</name>
<dbReference type="AlphaFoldDB" id="A0A073B3K2"/>
<dbReference type="eggNOG" id="COG3271">
    <property type="taxonomic scope" value="Bacteria"/>
</dbReference>
<reference evidence="3 4" key="1">
    <citation type="submission" date="2014-06" db="EMBL/GenBank/DDBJ databases">
        <title>Saccharopolyspora rectivirgula DSM-43113 Genome sequencing.</title>
        <authorList>
            <person name="Barrera C."/>
            <person name="Millon L."/>
            <person name="Rognon B."/>
            <person name="Zaugg C."/>
            <person name="Monod M."/>
        </authorList>
    </citation>
    <scope>NUCLEOTIDE SEQUENCE [LARGE SCALE GENOMIC DNA]</scope>
    <source>
        <strain evidence="3 4">DSM 43113</strain>
    </source>
</reference>
<feature type="region of interest" description="Disordered" evidence="1">
    <location>
        <begin position="1"/>
        <end position="62"/>
    </location>
</feature>
<evidence type="ECO:0000256" key="1">
    <source>
        <dbReference type="SAM" id="MobiDB-lite"/>
    </source>
</evidence>
<dbReference type="STRING" id="28042.GU90_01255"/>
<dbReference type="Proteomes" id="UP000031419">
    <property type="component" value="Unassembled WGS sequence"/>
</dbReference>
<protein>
    <recommendedName>
        <fullName evidence="2">Peptidase C39-like domain-containing protein</fullName>
    </recommendedName>
</protein>
<evidence type="ECO:0000313" key="3">
    <source>
        <dbReference type="EMBL" id="KEI45857.1"/>
    </source>
</evidence>
<evidence type="ECO:0000259" key="2">
    <source>
        <dbReference type="Pfam" id="PF13529"/>
    </source>
</evidence>
<evidence type="ECO:0000313" key="4">
    <source>
        <dbReference type="Proteomes" id="UP000031419"/>
    </source>
</evidence>
<feature type="compositionally biased region" description="Pro residues" evidence="1">
    <location>
        <begin position="41"/>
        <end position="59"/>
    </location>
</feature>
<dbReference type="Pfam" id="PF13529">
    <property type="entry name" value="Peptidase_C39_2"/>
    <property type="match status" value="1"/>
</dbReference>
<organism evidence="3 4">
    <name type="scientific">Saccharopolyspora rectivirgula</name>
    <dbReference type="NCBI Taxonomy" id="28042"/>
    <lineage>
        <taxon>Bacteria</taxon>
        <taxon>Bacillati</taxon>
        <taxon>Actinomycetota</taxon>
        <taxon>Actinomycetes</taxon>
        <taxon>Pseudonocardiales</taxon>
        <taxon>Pseudonocardiaceae</taxon>
        <taxon>Saccharopolyspora</taxon>
    </lineage>
</organism>
<sequence length="232" mass="24386">MTGAGAEQEPAAASAQVQAVNQAAVPAPAAAPIEVQAPAEAPAPQPAPAPAPQATPPHPVTKSLDVDYQAQKTGYWCGPAAARIALSSSTDQLPSQSEMASVLGTTQNGTDHISQVVDGLNEQLAGTGVHYETKEWGGRPVTQEMTDELWQDTVRNVNDGKAMVANIVAKPGNQPPGYPSSKTIYHYVTIVGYNEADKTVHIADPAQFGGYEDYWLPLDQLASLIQLKGYTA</sequence>
<proteinExistence type="predicted"/>
<dbReference type="Gene3D" id="3.90.70.10">
    <property type="entry name" value="Cysteine proteinases"/>
    <property type="match status" value="1"/>
</dbReference>
<feature type="domain" description="Peptidase C39-like" evidence="2">
    <location>
        <begin position="64"/>
        <end position="206"/>
    </location>
</feature>
<accession>A0A073B3K2</accession>
<feature type="compositionally biased region" description="Low complexity" evidence="1">
    <location>
        <begin position="1"/>
        <end position="40"/>
    </location>
</feature>